<comment type="caution">
    <text evidence="6">The sequence shown here is derived from an EMBL/GenBank/DDBJ whole genome shotgun (WGS) entry which is preliminary data.</text>
</comment>
<accession>A0ABV6TWP3</accession>
<dbReference type="InterPro" id="IPR017871">
    <property type="entry name" value="ABC_transporter-like_CS"/>
</dbReference>
<dbReference type="EMBL" id="JBHMQV010000007">
    <property type="protein sequence ID" value="MFC0843603.1"/>
    <property type="molecule type" value="Genomic_DNA"/>
</dbReference>
<dbReference type="SUPFAM" id="SSF52540">
    <property type="entry name" value="P-loop containing nucleoside triphosphate hydrolases"/>
    <property type="match status" value="2"/>
</dbReference>
<evidence type="ECO:0000313" key="5">
    <source>
        <dbReference type="EMBL" id="MFC0843631.1"/>
    </source>
</evidence>
<dbReference type="InterPro" id="IPR003593">
    <property type="entry name" value="AAA+_ATPase"/>
</dbReference>
<dbReference type="PROSITE" id="PS00211">
    <property type="entry name" value="ABC_TRANSPORTER_1"/>
    <property type="match status" value="1"/>
</dbReference>
<name>A0ABV6TWP3_9ACTN</name>
<sequence length="481" mass="50480">MASATGLEIRIPAGPVLLHPASLTVRSGQITALTEPSGSGKTILLRALIGHLPEGAAITSGALDVLGHSPGDLAPEDLRLLRRTRIAYVGQAPVSALNPRMKVRHIVAETATDPSEGAVLGLLRECRLPVDDGLPDRRPTAISGGQQRRVAPARALARTPEILLLDEPTAGLDSALRDEIADLLRDLATRRGLAVVMACHDPALIEACADHVVRLTVPRPAHLPPQRSTGSGAVRAAPAATADGGGLRAQGISVAFTHRAGHHQALDAVDFSVAPGTATAIVGPSGSGKTTLLRVLAGLHSADSGSLTLEDHPLAATARKRRRERHRRIQLVPQNPLDALNPSRTVGAALARPLRLHSRLTRRQIAGRVGDLLQQVELPADFAARYPGELSGGQRQRVSIARALATDPGYLLCDEVTSALDPETAVTVMELLARLCAECGLTMVMVSHELHLVAAYTDTVHLLEAGRLTSSGPTAELVAGL</sequence>
<evidence type="ECO:0000256" key="1">
    <source>
        <dbReference type="ARBA" id="ARBA00022741"/>
    </source>
</evidence>
<gene>
    <name evidence="4" type="ORF">ACFH04_07645</name>
    <name evidence="5" type="ORF">ACFH04_07795</name>
    <name evidence="6" type="ORF">ACFH04_41800</name>
</gene>
<dbReference type="SMART" id="SM00382">
    <property type="entry name" value="AAA"/>
    <property type="match status" value="2"/>
</dbReference>
<dbReference type="Gene3D" id="3.40.50.300">
    <property type="entry name" value="P-loop containing nucleotide triphosphate hydrolases"/>
    <property type="match status" value="2"/>
</dbReference>
<dbReference type="Pfam" id="PF00005">
    <property type="entry name" value="ABC_tran"/>
    <property type="match status" value="2"/>
</dbReference>
<evidence type="ECO:0000313" key="4">
    <source>
        <dbReference type="EMBL" id="MFC0843603.1"/>
    </source>
</evidence>
<organism evidence="6 7">
    <name type="scientific">Streptomyces noboritoensis</name>
    <dbReference type="NCBI Taxonomy" id="67337"/>
    <lineage>
        <taxon>Bacteria</taxon>
        <taxon>Bacillati</taxon>
        <taxon>Actinomycetota</taxon>
        <taxon>Actinomycetes</taxon>
        <taxon>Kitasatosporales</taxon>
        <taxon>Streptomycetaceae</taxon>
        <taxon>Streptomyces</taxon>
    </lineage>
</organism>
<dbReference type="InterPro" id="IPR027417">
    <property type="entry name" value="P-loop_NTPase"/>
</dbReference>
<dbReference type="Proteomes" id="UP001589887">
    <property type="component" value="Unassembled WGS sequence"/>
</dbReference>
<keyword evidence="7" id="KW-1185">Reference proteome</keyword>
<evidence type="ECO:0000256" key="2">
    <source>
        <dbReference type="ARBA" id="ARBA00022840"/>
    </source>
</evidence>
<dbReference type="PROSITE" id="PS50893">
    <property type="entry name" value="ABC_TRANSPORTER_2"/>
    <property type="match status" value="2"/>
</dbReference>
<keyword evidence="2 6" id="KW-0067">ATP-binding</keyword>
<dbReference type="RefSeq" id="WP_394317345.1">
    <property type="nucleotide sequence ID" value="NZ_JBHMQV010000007.1"/>
</dbReference>
<dbReference type="InterPro" id="IPR015854">
    <property type="entry name" value="ABC_transpr_LolD-like"/>
</dbReference>
<evidence type="ECO:0000313" key="6">
    <source>
        <dbReference type="EMBL" id="MFC0850213.1"/>
    </source>
</evidence>
<evidence type="ECO:0000313" key="7">
    <source>
        <dbReference type="Proteomes" id="UP001589887"/>
    </source>
</evidence>
<dbReference type="EMBL" id="JBHMQV010000009">
    <property type="protein sequence ID" value="MFC0850213.1"/>
    <property type="molecule type" value="Genomic_DNA"/>
</dbReference>
<dbReference type="PANTHER" id="PTHR24220">
    <property type="entry name" value="IMPORT ATP-BINDING PROTEIN"/>
    <property type="match status" value="1"/>
</dbReference>
<evidence type="ECO:0000259" key="3">
    <source>
        <dbReference type="PROSITE" id="PS50893"/>
    </source>
</evidence>
<feature type="domain" description="ABC transporter" evidence="3">
    <location>
        <begin position="2"/>
        <end position="242"/>
    </location>
</feature>
<feature type="domain" description="ABC transporter" evidence="3">
    <location>
        <begin position="247"/>
        <end position="481"/>
    </location>
</feature>
<dbReference type="GO" id="GO:0005524">
    <property type="term" value="F:ATP binding"/>
    <property type="evidence" value="ECO:0007669"/>
    <property type="project" value="UniProtKB-KW"/>
</dbReference>
<protein>
    <submittedName>
        <fullName evidence="6">ABC transporter ATP-binding protein</fullName>
    </submittedName>
</protein>
<reference evidence="6 7" key="1">
    <citation type="submission" date="2024-09" db="EMBL/GenBank/DDBJ databases">
        <authorList>
            <person name="Sun Q."/>
            <person name="Mori K."/>
        </authorList>
    </citation>
    <scope>NUCLEOTIDE SEQUENCE [LARGE SCALE GENOMIC DNA]</scope>
    <source>
        <strain evidence="6 7">JCM 4557</strain>
    </source>
</reference>
<dbReference type="EMBL" id="JBHMQV010000008">
    <property type="protein sequence ID" value="MFC0843631.1"/>
    <property type="molecule type" value="Genomic_DNA"/>
</dbReference>
<keyword evidence="1" id="KW-0547">Nucleotide-binding</keyword>
<dbReference type="CDD" id="cd03257">
    <property type="entry name" value="ABC_NikE_OppD_transporters"/>
    <property type="match status" value="1"/>
</dbReference>
<proteinExistence type="predicted"/>
<dbReference type="InterPro" id="IPR003439">
    <property type="entry name" value="ABC_transporter-like_ATP-bd"/>
</dbReference>